<evidence type="ECO:0000259" key="2">
    <source>
        <dbReference type="Pfam" id="PF01757"/>
    </source>
</evidence>
<feature type="transmembrane region" description="Helical" evidence="1">
    <location>
        <begin position="241"/>
        <end position="260"/>
    </location>
</feature>
<evidence type="ECO:0000256" key="1">
    <source>
        <dbReference type="SAM" id="Phobius"/>
    </source>
</evidence>
<feature type="transmembrane region" description="Helical" evidence="1">
    <location>
        <begin position="45"/>
        <end position="69"/>
    </location>
</feature>
<sequence length="375" mass="41430">MPKVFLSIQGLRGIAALLVVVHHYYATYGSIHKLAGGDLPWLLSYGNLAVFGAVGVPIFFVISGLVIGLQRFETGAAGIYDFMAKRLARIAPLYWVMTLAYVCWASQLWTWPQLGRSLLFVERPVTGELPALGVGWTLEYEMFFYMAFAVAVVSGIVGTRARGAAILISVFALMVYVNLSTDAAVFGFSGAPVILEFCGGLIIASTIQNRAVTRLWLPYLVVALAILFLSTTAFVGESRNVIFSMWGAGAFCLVFGLAAAEVEGRVFMRGRAFQMLGTASYAIYLVHLVLQGSLLKWPIWYWRWDEIIEPHLGLVLMVSFAASCGLVVHYGFEVWANAWFRRWLLQWSPTRLQLSHPQIADGDGPRIRAVAQEPS</sequence>
<feature type="transmembrane region" description="Helical" evidence="1">
    <location>
        <begin position="216"/>
        <end position="235"/>
    </location>
</feature>
<dbReference type="EMBL" id="JAVIIP010000007">
    <property type="protein sequence ID" value="MDX8539011.1"/>
    <property type="molecule type" value="Genomic_DNA"/>
</dbReference>
<keyword evidence="3" id="KW-0808">Transferase</keyword>
<gene>
    <name evidence="3" type="ORF">RFM23_15430</name>
</gene>
<comment type="caution">
    <text evidence="3">The sequence shown here is derived from an EMBL/GenBank/DDBJ whole genome shotgun (WGS) entry which is preliminary data.</text>
</comment>
<keyword evidence="1" id="KW-0812">Transmembrane</keyword>
<keyword evidence="4" id="KW-1185">Reference proteome</keyword>
<dbReference type="PANTHER" id="PTHR23028:SF131">
    <property type="entry name" value="BLR2367 PROTEIN"/>
    <property type="match status" value="1"/>
</dbReference>
<keyword evidence="1" id="KW-0472">Membrane</keyword>
<reference evidence="3 4" key="1">
    <citation type="submission" date="2023-08" db="EMBL/GenBank/DDBJ databases">
        <title>Implementing the SeqCode for naming new Mesorhizobium species isolated from Vachellia karroo root nodules.</title>
        <authorList>
            <person name="Van Lill M."/>
        </authorList>
    </citation>
    <scope>NUCLEOTIDE SEQUENCE [LARGE SCALE GENOMIC DNA]</scope>
    <source>
        <strain evidence="3 4">VK4B</strain>
    </source>
</reference>
<feature type="transmembrane region" description="Helical" evidence="1">
    <location>
        <begin position="310"/>
        <end position="332"/>
    </location>
</feature>
<protein>
    <submittedName>
        <fullName evidence="3">Acyltransferase</fullName>
        <ecNumber evidence="3">2.3.-.-</ecNumber>
    </submittedName>
</protein>
<dbReference type="Pfam" id="PF01757">
    <property type="entry name" value="Acyl_transf_3"/>
    <property type="match status" value="1"/>
</dbReference>
<dbReference type="PANTHER" id="PTHR23028">
    <property type="entry name" value="ACETYLTRANSFERASE"/>
    <property type="match status" value="1"/>
</dbReference>
<feature type="transmembrane region" description="Helical" evidence="1">
    <location>
        <begin position="142"/>
        <end position="158"/>
    </location>
</feature>
<dbReference type="InterPro" id="IPR050879">
    <property type="entry name" value="Acyltransferase_3"/>
</dbReference>
<proteinExistence type="predicted"/>
<evidence type="ECO:0000313" key="3">
    <source>
        <dbReference type="EMBL" id="MDX8539011.1"/>
    </source>
</evidence>
<dbReference type="GO" id="GO:0016746">
    <property type="term" value="F:acyltransferase activity"/>
    <property type="evidence" value="ECO:0007669"/>
    <property type="project" value="UniProtKB-KW"/>
</dbReference>
<dbReference type="EC" id="2.3.-.-" evidence="3"/>
<feature type="transmembrane region" description="Helical" evidence="1">
    <location>
        <begin position="90"/>
        <end position="109"/>
    </location>
</feature>
<keyword evidence="1" id="KW-1133">Transmembrane helix</keyword>
<organism evidence="3 4">
    <name type="scientific">Mesorhizobium abyssinicae</name>
    <dbReference type="NCBI Taxonomy" id="1209958"/>
    <lineage>
        <taxon>Bacteria</taxon>
        <taxon>Pseudomonadati</taxon>
        <taxon>Pseudomonadota</taxon>
        <taxon>Alphaproteobacteria</taxon>
        <taxon>Hyphomicrobiales</taxon>
        <taxon>Phyllobacteriaceae</taxon>
        <taxon>Mesorhizobium</taxon>
    </lineage>
</organism>
<dbReference type="Proteomes" id="UP001276564">
    <property type="component" value="Unassembled WGS sequence"/>
</dbReference>
<feature type="transmembrane region" description="Helical" evidence="1">
    <location>
        <begin position="163"/>
        <end position="179"/>
    </location>
</feature>
<name>A0ABU5AP06_9HYPH</name>
<dbReference type="InterPro" id="IPR002656">
    <property type="entry name" value="Acyl_transf_3_dom"/>
</dbReference>
<feature type="transmembrane region" description="Helical" evidence="1">
    <location>
        <begin position="272"/>
        <end position="290"/>
    </location>
</feature>
<dbReference type="RefSeq" id="WP_187331204.1">
    <property type="nucleotide sequence ID" value="NZ_JAVIIP010000007.1"/>
</dbReference>
<accession>A0ABU5AP06</accession>
<feature type="domain" description="Acyltransferase 3" evidence="2">
    <location>
        <begin position="7"/>
        <end position="321"/>
    </location>
</feature>
<feature type="transmembrane region" description="Helical" evidence="1">
    <location>
        <begin position="5"/>
        <end position="25"/>
    </location>
</feature>
<keyword evidence="3" id="KW-0012">Acyltransferase</keyword>
<feature type="transmembrane region" description="Helical" evidence="1">
    <location>
        <begin position="185"/>
        <end position="204"/>
    </location>
</feature>
<evidence type="ECO:0000313" key="4">
    <source>
        <dbReference type="Proteomes" id="UP001276564"/>
    </source>
</evidence>